<dbReference type="EMBL" id="ANHY01000012">
    <property type="protein sequence ID" value="EKV29563.1"/>
    <property type="molecule type" value="Genomic_DNA"/>
</dbReference>
<comment type="similarity">
    <text evidence="2">Belongs to the CPA3 antiporters (TC 2.A.63) subunit C family.</text>
</comment>
<evidence type="ECO:0000256" key="3">
    <source>
        <dbReference type="ARBA" id="ARBA00022475"/>
    </source>
</evidence>
<dbReference type="GO" id="GO:0005886">
    <property type="term" value="C:plasma membrane"/>
    <property type="evidence" value="ECO:0007669"/>
    <property type="project" value="UniProtKB-SubCell"/>
</dbReference>
<keyword evidence="6 7" id="KW-0472">Membrane</keyword>
<name>K9HGH8_9PROT</name>
<keyword evidence="3" id="KW-1003">Cell membrane</keyword>
<comment type="caution">
    <text evidence="8">The sequence shown here is derived from an EMBL/GenBank/DDBJ whole genome shotgun (WGS) entry which is preliminary data.</text>
</comment>
<dbReference type="Pfam" id="PF00420">
    <property type="entry name" value="Oxidored_q2"/>
    <property type="match status" value="1"/>
</dbReference>
<evidence type="ECO:0000313" key="8">
    <source>
        <dbReference type="EMBL" id="EKV29563.1"/>
    </source>
</evidence>
<sequence length="130" mass="13863">MEPWLAILTGLLTACALYLVMCRNLVRIVLGTVLLAHAINLAVLTSGRLTRAIPPIAQGEGGVPETAANALPQALILTAIVISFGLLMSVLVLAVRLRRVLGTVDTDRFRAAEPPPDVAAAEDEHRRHEA</sequence>
<evidence type="ECO:0000256" key="4">
    <source>
        <dbReference type="ARBA" id="ARBA00022692"/>
    </source>
</evidence>
<feature type="transmembrane region" description="Helical" evidence="7">
    <location>
        <begin position="74"/>
        <end position="95"/>
    </location>
</feature>
<protein>
    <submittedName>
        <fullName evidence="8">Na(+) H(+) antiporter subunit C</fullName>
    </submittedName>
</protein>
<dbReference type="PATRIC" id="fig|1238182.3.peg.2600"/>
<keyword evidence="9" id="KW-1185">Reference proteome</keyword>
<organism evidence="8 9">
    <name type="scientific">Caenispirillum salinarum AK4</name>
    <dbReference type="NCBI Taxonomy" id="1238182"/>
    <lineage>
        <taxon>Bacteria</taxon>
        <taxon>Pseudomonadati</taxon>
        <taxon>Pseudomonadota</taxon>
        <taxon>Alphaproteobacteria</taxon>
        <taxon>Rhodospirillales</taxon>
        <taxon>Novispirillaceae</taxon>
        <taxon>Caenispirillum</taxon>
    </lineage>
</organism>
<dbReference type="PANTHER" id="PTHR34583">
    <property type="entry name" value="ANTIPORTER SUBUNIT MNHC2-RELATED"/>
    <property type="match status" value="1"/>
</dbReference>
<keyword evidence="5 7" id="KW-1133">Transmembrane helix</keyword>
<dbReference type="InterPro" id="IPR050601">
    <property type="entry name" value="CPA3_antiporter_subunitC"/>
</dbReference>
<dbReference type="Proteomes" id="UP000009881">
    <property type="component" value="Unassembled WGS sequence"/>
</dbReference>
<dbReference type="RefSeq" id="WP_009541044.1">
    <property type="nucleotide sequence ID" value="NZ_ANHY01000012.1"/>
</dbReference>
<dbReference type="InterPro" id="IPR039428">
    <property type="entry name" value="NUOK/Mnh_C1-like"/>
</dbReference>
<evidence type="ECO:0000256" key="2">
    <source>
        <dbReference type="ARBA" id="ARBA00010388"/>
    </source>
</evidence>
<evidence type="ECO:0000313" key="9">
    <source>
        <dbReference type="Proteomes" id="UP000009881"/>
    </source>
</evidence>
<dbReference type="AlphaFoldDB" id="K9HGH8"/>
<dbReference type="Gene3D" id="1.10.287.3510">
    <property type="match status" value="1"/>
</dbReference>
<evidence type="ECO:0000256" key="6">
    <source>
        <dbReference type="ARBA" id="ARBA00023136"/>
    </source>
</evidence>
<keyword evidence="4 7" id="KW-0812">Transmembrane</keyword>
<comment type="subcellular location">
    <subcellularLocation>
        <location evidence="1">Cell membrane</location>
        <topology evidence="1">Multi-pass membrane protein</topology>
    </subcellularLocation>
</comment>
<evidence type="ECO:0000256" key="7">
    <source>
        <dbReference type="SAM" id="Phobius"/>
    </source>
</evidence>
<proteinExistence type="inferred from homology"/>
<dbReference type="eggNOG" id="COG1006">
    <property type="taxonomic scope" value="Bacteria"/>
</dbReference>
<gene>
    <name evidence="8" type="ORF">C882_0385</name>
</gene>
<evidence type="ECO:0000256" key="1">
    <source>
        <dbReference type="ARBA" id="ARBA00004651"/>
    </source>
</evidence>
<reference evidence="8 9" key="1">
    <citation type="journal article" date="2013" name="Genome Announc.">
        <title>Draft Genome Sequence of an Alphaproteobacterium, Caenispirillum salinarum AK4(T), Isolated from a Solar Saltern.</title>
        <authorList>
            <person name="Khatri I."/>
            <person name="Singh A."/>
            <person name="Korpole S."/>
            <person name="Pinnaka A.K."/>
            <person name="Subramanian S."/>
        </authorList>
    </citation>
    <scope>NUCLEOTIDE SEQUENCE [LARGE SCALE GENOMIC DNA]</scope>
    <source>
        <strain evidence="8 9">AK4</strain>
    </source>
</reference>
<dbReference type="STRING" id="1238182.C882_0385"/>
<dbReference type="OrthoDB" id="9799219at2"/>
<accession>K9HGH8</accession>
<evidence type="ECO:0000256" key="5">
    <source>
        <dbReference type="ARBA" id="ARBA00022989"/>
    </source>
</evidence>
<dbReference type="PANTHER" id="PTHR34583:SF2">
    <property type="entry name" value="ANTIPORTER SUBUNIT MNHC2-RELATED"/>
    <property type="match status" value="1"/>
</dbReference>